<sequence>MTPAKQLRAALASLLMAGASILPTSAPAAGGTQKVAVLAFDYSDSSGEPEDQTAEHAARLSLFRETLDADLAKTDALDTATIPCMARNCTISTMRAADLLAECRAAGLDYLVFGGVHKMSTLVGGGRIVVLDVARNKFVFERLISFRGDDDEAFVRAAKFSAREIVRSVGSAKPEEH</sequence>
<dbReference type="Pfam" id="PF11684">
    <property type="entry name" value="DUF3280"/>
    <property type="match status" value="1"/>
</dbReference>
<evidence type="ECO:0000313" key="2">
    <source>
        <dbReference type="EMBL" id="MCE7029801.1"/>
    </source>
</evidence>
<evidence type="ECO:0000256" key="1">
    <source>
        <dbReference type="SAM" id="SignalP"/>
    </source>
</evidence>
<dbReference type="RefSeq" id="WP_233720790.1">
    <property type="nucleotide sequence ID" value="NZ_JAJUWU010000018.1"/>
</dbReference>
<accession>A0A9X1T5P9</accession>
<protein>
    <submittedName>
        <fullName evidence="2">DUF3280 domain-containing protein</fullName>
    </submittedName>
</protein>
<dbReference type="Proteomes" id="UP001139035">
    <property type="component" value="Unassembled WGS sequence"/>
</dbReference>
<reference evidence="2" key="1">
    <citation type="submission" date="2022-01" db="EMBL/GenBank/DDBJ databases">
        <title>Jiella avicenniae sp. nov., a novel endophytic bacterium isolated from bark of Avicennia marina.</title>
        <authorList>
            <person name="Tuo L."/>
        </authorList>
    </citation>
    <scope>NUCLEOTIDE SEQUENCE</scope>
    <source>
        <strain evidence="2">CBK1P-4</strain>
    </source>
</reference>
<feature type="chain" id="PRO_5040940625" evidence="1">
    <location>
        <begin position="29"/>
        <end position="177"/>
    </location>
</feature>
<keyword evidence="1" id="KW-0732">Signal</keyword>
<name>A0A9X1T5P9_9HYPH</name>
<proteinExistence type="predicted"/>
<feature type="signal peptide" evidence="1">
    <location>
        <begin position="1"/>
        <end position="28"/>
    </location>
</feature>
<dbReference type="InterPro" id="IPR021698">
    <property type="entry name" value="DUF3280"/>
</dbReference>
<gene>
    <name evidence="2" type="ORF">LZD57_17570</name>
</gene>
<dbReference type="EMBL" id="JAJUWU010000018">
    <property type="protein sequence ID" value="MCE7029801.1"/>
    <property type="molecule type" value="Genomic_DNA"/>
</dbReference>
<keyword evidence="3" id="KW-1185">Reference proteome</keyword>
<dbReference type="AlphaFoldDB" id="A0A9X1T5P9"/>
<evidence type="ECO:0000313" key="3">
    <source>
        <dbReference type="Proteomes" id="UP001139035"/>
    </source>
</evidence>
<comment type="caution">
    <text evidence="2">The sequence shown here is derived from an EMBL/GenBank/DDBJ whole genome shotgun (WGS) entry which is preliminary data.</text>
</comment>
<organism evidence="2 3">
    <name type="scientific">Jiella avicenniae</name>
    <dbReference type="NCBI Taxonomy" id="2907202"/>
    <lineage>
        <taxon>Bacteria</taxon>
        <taxon>Pseudomonadati</taxon>
        <taxon>Pseudomonadota</taxon>
        <taxon>Alphaproteobacteria</taxon>
        <taxon>Hyphomicrobiales</taxon>
        <taxon>Aurantimonadaceae</taxon>
        <taxon>Jiella</taxon>
    </lineage>
</organism>